<evidence type="ECO:0000313" key="9">
    <source>
        <dbReference type="Proteomes" id="UP000027135"/>
    </source>
</evidence>
<comment type="similarity">
    <text evidence="2">Belongs to the REXO1/REXO3 family.</text>
</comment>
<evidence type="ECO:0000256" key="6">
    <source>
        <dbReference type="ARBA" id="ARBA00023242"/>
    </source>
</evidence>
<dbReference type="InterPro" id="IPR012337">
    <property type="entry name" value="RNaseH-like_sf"/>
</dbReference>
<evidence type="ECO:0000256" key="3">
    <source>
        <dbReference type="ARBA" id="ARBA00022722"/>
    </source>
</evidence>
<gene>
    <name evidence="8" type="ORF">L798_03628</name>
</gene>
<name>A0A067RBI6_ZOONE</name>
<protein>
    <submittedName>
        <fullName evidence="8">Putative RNA exonuclease NEF-sp</fullName>
    </submittedName>
</protein>
<keyword evidence="9" id="KW-1185">Reference proteome</keyword>
<dbReference type="InterPro" id="IPR036397">
    <property type="entry name" value="RNaseH_sf"/>
</dbReference>
<evidence type="ECO:0000259" key="7">
    <source>
        <dbReference type="SMART" id="SM00479"/>
    </source>
</evidence>
<dbReference type="InParanoid" id="A0A067RBI6"/>
<dbReference type="PANTHER" id="PTHR12801">
    <property type="entry name" value="RNA EXONUCLEASE REXO1 / RECO3 FAMILY MEMBER-RELATED"/>
    <property type="match status" value="1"/>
</dbReference>
<dbReference type="STRING" id="136037.A0A067RBI6"/>
<evidence type="ECO:0000313" key="8">
    <source>
        <dbReference type="EMBL" id="KDR21221.1"/>
    </source>
</evidence>
<dbReference type="PANTHER" id="PTHR12801:SF82">
    <property type="entry name" value="RNA EXONUCLEASE 5"/>
    <property type="match status" value="1"/>
</dbReference>
<dbReference type="InterPro" id="IPR047021">
    <property type="entry name" value="REXO1/3/4-like"/>
</dbReference>
<organism evidence="8 9">
    <name type="scientific">Zootermopsis nevadensis</name>
    <name type="common">Dampwood termite</name>
    <dbReference type="NCBI Taxonomy" id="136037"/>
    <lineage>
        <taxon>Eukaryota</taxon>
        <taxon>Metazoa</taxon>
        <taxon>Ecdysozoa</taxon>
        <taxon>Arthropoda</taxon>
        <taxon>Hexapoda</taxon>
        <taxon>Insecta</taxon>
        <taxon>Pterygota</taxon>
        <taxon>Neoptera</taxon>
        <taxon>Polyneoptera</taxon>
        <taxon>Dictyoptera</taxon>
        <taxon>Blattodea</taxon>
        <taxon>Blattoidea</taxon>
        <taxon>Termitoidae</taxon>
        <taxon>Termopsidae</taxon>
        <taxon>Zootermopsis</taxon>
    </lineage>
</organism>
<evidence type="ECO:0000256" key="5">
    <source>
        <dbReference type="ARBA" id="ARBA00022839"/>
    </source>
</evidence>
<dbReference type="InterPro" id="IPR034922">
    <property type="entry name" value="REX1-like_exo"/>
</dbReference>
<dbReference type="Gene3D" id="3.30.420.10">
    <property type="entry name" value="Ribonuclease H-like superfamily/Ribonuclease H"/>
    <property type="match status" value="1"/>
</dbReference>
<reference evidence="8 9" key="1">
    <citation type="journal article" date="2014" name="Nat. Commun.">
        <title>Molecular traces of alternative social organization in a termite genome.</title>
        <authorList>
            <person name="Terrapon N."/>
            <person name="Li C."/>
            <person name="Robertson H.M."/>
            <person name="Ji L."/>
            <person name="Meng X."/>
            <person name="Booth W."/>
            <person name="Chen Z."/>
            <person name="Childers C.P."/>
            <person name="Glastad K.M."/>
            <person name="Gokhale K."/>
            <person name="Gowin J."/>
            <person name="Gronenberg W."/>
            <person name="Hermansen R.A."/>
            <person name="Hu H."/>
            <person name="Hunt B.G."/>
            <person name="Huylmans A.K."/>
            <person name="Khalil S.M."/>
            <person name="Mitchell R.D."/>
            <person name="Munoz-Torres M.C."/>
            <person name="Mustard J.A."/>
            <person name="Pan H."/>
            <person name="Reese J.T."/>
            <person name="Scharf M.E."/>
            <person name="Sun F."/>
            <person name="Vogel H."/>
            <person name="Xiao J."/>
            <person name="Yang W."/>
            <person name="Yang Z."/>
            <person name="Yang Z."/>
            <person name="Zhou J."/>
            <person name="Zhu J."/>
            <person name="Brent C.S."/>
            <person name="Elsik C.G."/>
            <person name="Goodisman M.A."/>
            <person name="Liberles D.A."/>
            <person name="Roe R.M."/>
            <person name="Vargo E.L."/>
            <person name="Vilcinskas A."/>
            <person name="Wang J."/>
            <person name="Bornberg-Bauer E."/>
            <person name="Korb J."/>
            <person name="Zhang G."/>
            <person name="Liebig J."/>
        </authorList>
    </citation>
    <scope>NUCLEOTIDE SEQUENCE [LARGE SCALE GENOMIC DNA]</scope>
    <source>
        <tissue evidence="8">Whole organism</tissue>
    </source>
</reference>
<accession>A0A067RBI6</accession>
<dbReference type="FunFam" id="3.30.420.10:FF:000019">
    <property type="entry name" value="RNA exonuclease NEF-sp"/>
    <property type="match status" value="1"/>
</dbReference>
<dbReference type="GO" id="GO:0005634">
    <property type="term" value="C:nucleus"/>
    <property type="evidence" value="ECO:0007669"/>
    <property type="project" value="UniProtKB-SubCell"/>
</dbReference>
<dbReference type="FunCoup" id="A0A067RBI6">
    <property type="interactions" value="544"/>
</dbReference>
<keyword evidence="4" id="KW-0378">Hydrolase</keyword>
<proteinExistence type="inferred from homology"/>
<dbReference type="SMART" id="SM00479">
    <property type="entry name" value="EXOIII"/>
    <property type="match status" value="1"/>
</dbReference>
<dbReference type="EMBL" id="KK852567">
    <property type="protein sequence ID" value="KDR21221.1"/>
    <property type="molecule type" value="Genomic_DNA"/>
</dbReference>
<keyword evidence="3" id="KW-0540">Nuclease</keyword>
<evidence type="ECO:0000256" key="1">
    <source>
        <dbReference type="ARBA" id="ARBA00004123"/>
    </source>
</evidence>
<dbReference type="InterPro" id="IPR013520">
    <property type="entry name" value="Ribonucl_H"/>
</dbReference>
<evidence type="ECO:0000256" key="2">
    <source>
        <dbReference type="ARBA" id="ARBA00006357"/>
    </source>
</evidence>
<sequence length="429" mass="48253">MFCFTCDHFFYSEFGSLEVAMKHKEDLIKVMRAIFPVVESTCISHQIPRPVSDKYSRTQLLLSPAQLIEENYPLPLKGAFRARYEEFVLTKDLYHEVTHDSPMFGLDCEMCRTTSGDLEVTRVSIVNEQLEVVYETLVKPYNRITDYLTRFSGITKELLADVVVRLEDVQEAIRALLPPNAILVGQSLNFDLIALKMMHPYVIDTSVIYNITGNRFRKTKLALLAQKFLGEEIQQGKKGHCSVEDSSSCMKLAQLKLANDIEYGDAVLAGHKASVARQRQVQPTSAQQEIATSLFSHVTKLDKSAAVVGSKEVVDGYSNYMSKTLFSISDSNENINKNVQCIVTLNETVVTQTCNIAREHSFTLSHVQVDLAETDDDTSIMRQVNIWCKAVWEHMAYNGLCVILFSGRKGGANGACFIQVKRPPMPCKH</sequence>
<dbReference type="CDD" id="cd06145">
    <property type="entry name" value="REX1_like"/>
    <property type="match status" value="1"/>
</dbReference>
<dbReference type="Proteomes" id="UP000027135">
    <property type="component" value="Unassembled WGS sequence"/>
</dbReference>
<feature type="domain" description="Exonuclease" evidence="7">
    <location>
        <begin position="102"/>
        <end position="262"/>
    </location>
</feature>
<dbReference type="eggNOG" id="KOG2248">
    <property type="taxonomic scope" value="Eukaryota"/>
</dbReference>
<dbReference type="AlphaFoldDB" id="A0A067RBI6"/>
<keyword evidence="5 8" id="KW-0269">Exonuclease</keyword>
<keyword evidence="6" id="KW-0539">Nucleus</keyword>
<dbReference type="Pfam" id="PF00929">
    <property type="entry name" value="RNase_T"/>
    <property type="match status" value="1"/>
</dbReference>
<dbReference type="SUPFAM" id="SSF53098">
    <property type="entry name" value="Ribonuclease H-like"/>
    <property type="match status" value="1"/>
</dbReference>
<comment type="subcellular location">
    <subcellularLocation>
        <location evidence="1">Nucleus</location>
    </subcellularLocation>
</comment>
<evidence type="ECO:0000256" key="4">
    <source>
        <dbReference type="ARBA" id="ARBA00022801"/>
    </source>
</evidence>
<dbReference type="GO" id="GO:0003676">
    <property type="term" value="F:nucleic acid binding"/>
    <property type="evidence" value="ECO:0007669"/>
    <property type="project" value="InterPro"/>
</dbReference>
<dbReference type="GO" id="GO:0004527">
    <property type="term" value="F:exonuclease activity"/>
    <property type="evidence" value="ECO:0007669"/>
    <property type="project" value="UniProtKB-KW"/>
</dbReference>